<gene>
    <name evidence="3" type="ORF">AZE34_02345</name>
    <name evidence="4" type="ORF">J7T32_003195</name>
</gene>
<proteinExistence type="predicted"/>
<evidence type="ECO:0000313" key="3">
    <source>
        <dbReference type="EMBL" id="AVI05649.1"/>
    </source>
</evidence>
<evidence type="ECO:0000259" key="2">
    <source>
        <dbReference type="Pfam" id="PF13038"/>
    </source>
</evidence>
<evidence type="ECO:0000256" key="1">
    <source>
        <dbReference type="SAM" id="Phobius"/>
    </source>
</evidence>
<keyword evidence="1" id="KW-0472">Membrane</keyword>
<protein>
    <submittedName>
        <fullName evidence="4">DUF3899 domain-containing protein</fullName>
    </submittedName>
</protein>
<keyword evidence="5" id="KW-1185">Reference proteome</keyword>
<feature type="domain" description="DUF3899" evidence="2">
    <location>
        <begin position="34"/>
        <end position="122"/>
    </location>
</feature>
<feature type="transmembrane region" description="Helical" evidence="1">
    <location>
        <begin position="7"/>
        <end position="25"/>
    </location>
</feature>
<feature type="transmembrane region" description="Helical" evidence="1">
    <location>
        <begin position="31"/>
        <end position="54"/>
    </location>
</feature>
<evidence type="ECO:0000313" key="4">
    <source>
        <dbReference type="EMBL" id="MCM5671775.1"/>
    </source>
</evidence>
<accession>A0A3S7GTK8</accession>
<dbReference type="EMBL" id="JAGHKT020000003">
    <property type="protein sequence ID" value="MCM5671775.1"/>
    <property type="molecule type" value="Genomic_DNA"/>
</dbReference>
<dbReference type="InterPro" id="IPR025007">
    <property type="entry name" value="DUF3899"/>
</dbReference>
<evidence type="ECO:0000313" key="5">
    <source>
        <dbReference type="Proteomes" id="UP000665944"/>
    </source>
</evidence>
<feature type="transmembrane region" description="Helical" evidence="1">
    <location>
        <begin position="103"/>
        <end position="124"/>
    </location>
</feature>
<dbReference type="AlphaFoldDB" id="A0A3S7GTK8"/>
<keyword evidence="1" id="KW-1133">Transmembrane helix</keyword>
<name>A0A3S7GTK8_STAHO</name>
<dbReference type="Proteomes" id="UP000665944">
    <property type="component" value="Unassembled WGS sequence"/>
</dbReference>
<reference evidence="3" key="1">
    <citation type="submission" date="2016-02" db="EMBL/GenBank/DDBJ databases">
        <title>Genomic sequence of a clinical Staphylococcus hominis isolate.</title>
        <authorList>
            <person name="McClure J.M."/>
            <person name="Zhang K."/>
        </authorList>
    </citation>
    <scope>NUCLEOTIDE SEQUENCE</scope>
    <source>
        <strain evidence="3">C34847</strain>
    </source>
</reference>
<dbReference type="EMBL" id="CP014567">
    <property type="protein sequence ID" value="AVI05649.1"/>
    <property type="molecule type" value="Genomic_DNA"/>
</dbReference>
<sequence>MNNIKTWFIWLFLPLICTFLLWMFVTQHSFVSFINILFYISLVLFILLFLILLVQEGIFDATSFGFRRMRYQLASRSKKKTLENDDFFNPKQVKKEHYTISTWLLPALILCAFYFILTILISLFL</sequence>
<keyword evidence="1" id="KW-0812">Transmembrane</keyword>
<reference evidence="4 5" key="2">
    <citation type="submission" date="2022-06" db="EMBL/GenBank/DDBJ databases">
        <title>Staphylococcus hominis ShoR14 genome sequence.</title>
        <authorList>
            <person name="Yeo C.C."/>
            <person name="Chew C.H."/>
            <person name="Che Hamzah A.M."/>
            <person name="Al-Trad E.I."/>
        </authorList>
    </citation>
    <scope>NUCLEOTIDE SEQUENCE [LARGE SCALE GENOMIC DNA]</scope>
    <source>
        <strain evidence="4 5">ShoR14</strain>
    </source>
</reference>
<organism evidence="3">
    <name type="scientific">Staphylococcus hominis</name>
    <dbReference type="NCBI Taxonomy" id="1290"/>
    <lineage>
        <taxon>Bacteria</taxon>
        <taxon>Bacillati</taxon>
        <taxon>Bacillota</taxon>
        <taxon>Bacilli</taxon>
        <taxon>Bacillales</taxon>
        <taxon>Staphylococcaceae</taxon>
        <taxon>Staphylococcus</taxon>
    </lineage>
</organism>
<dbReference type="Pfam" id="PF13038">
    <property type="entry name" value="DUF3899"/>
    <property type="match status" value="1"/>
</dbReference>
<dbReference type="RefSeq" id="WP_017175827.1">
    <property type="nucleotide sequence ID" value="NZ_CAXORW010000008.1"/>
</dbReference>